<evidence type="ECO:0000256" key="1">
    <source>
        <dbReference type="ARBA" id="ARBA00004651"/>
    </source>
</evidence>
<dbReference type="AlphaFoldDB" id="A0A8T2RFM5"/>
<feature type="region of interest" description="Disordered" evidence="9">
    <location>
        <begin position="81"/>
        <end position="123"/>
    </location>
</feature>
<feature type="transmembrane region" description="Helical" evidence="8">
    <location>
        <begin position="214"/>
        <end position="239"/>
    </location>
</feature>
<keyword evidence="6 8" id="KW-1133">Transmembrane helix</keyword>
<dbReference type="PANTHER" id="PTHR33573:SF50">
    <property type="entry name" value="CASP-LIKE PROTEIN 4A3"/>
    <property type="match status" value="1"/>
</dbReference>
<dbReference type="OMA" id="YHTATMA"/>
<sequence length="290" mass="30956">MSGYYHDEDRYEGGQADGGRFDTMNLSEPVRPQQFETSSFGQGPHRPQAFDTMSFEAPVRGPSAQGAHQTFDTMNLEAPVRRPSAAPQSNKPAGSKFEKGTEDPSGETPIHPKIPEQKRPLSVDGSTDMAPSLVIIALCLRVFEVLLLIIALSLIASYSKDFGDGTLSVSTFQSTKYALATTIIGVLYSIFEVVLVTVRLIAGHPLLPGKISSYVSYVGDQVMIVLLLTGGTAAAAVLNEIKHIVGGSFCTDAGTYCEQIAAGVAMIFLGLVCLGGNLTISAFCVFRNKV</sequence>
<keyword evidence="7 8" id="KW-0472">Membrane</keyword>
<organism evidence="11 12">
    <name type="scientific">Ceratopteris richardii</name>
    <name type="common">Triangle waterfern</name>
    <dbReference type="NCBI Taxonomy" id="49495"/>
    <lineage>
        <taxon>Eukaryota</taxon>
        <taxon>Viridiplantae</taxon>
        <taxon>Streptophyta</taxon>
        <taxon>Embryophyta</taxon>
        <taxon>Tracheophyta</taxon>
        <taxon>Polypodiopsida</taxon>
        <taxon>Polypodiidae</taxon>
        <taxon>Polypodiales</taxon>
        <taxon>Pteridineae</taxon>
        <taxon>Pteridaceae</taxon>
        <taxon>Parkerioideae</taxon>
        <taxon>Ceratopteris</taxon>
    </lineage>
</organism>
<feature type="transmembrane region" description="Helical" evidence="8">
    <location>
        <begin position="133"/>
        <end position="157"/>
    </location>
</feature>
<evidence type="ECO:0000256" key="3">
    <source>
        <dbReference type="ARBA" id="ARBA00011489"/>
    </source>
</evidence>
<protein>
    <recommendedName>
        <fullName evidence="8">CASP-like protein</fullName>
    </recommendedName>
</protein>
<proteinExistence type="inferred from homology"/>
<evidence type="ECO:0000313" key="11">
    <source>
        <dbReference type="EMBL" id="KAH7294398.1"/>
    </source>
</evidence>
<feature type="domain" description="Casparian strip membrane protein" evidence="10">
    <location>
        <begin position="133"/>
        <end position="273"/>
    </location>
</feature>
<evidence type="ECO:0000256" key="6">
    <source>
        <dbReference type="ARBA" id="ARBA00022989"/>
    </source>
</evidence>
<evidence type="ECO:0000256" key="4">
    <source>
        <dbReference type="ARBA" id="ARBA00022475"/>
    </source>
</evidence>
<keyword evidence="5 8" id="KW-0812">Transmembrane</keyword>
<accession>A0A8T2RFM5</accession>
<evidence type="ECO:0000256" key="5">
    <source>
        <dbReference type="ARBA" id="ARBA00022692"/>
    </source>
</evidence>
<keyword evidence="12" id="KW-1185">Reference proteome</keyword>
<dbReference type="OrthoDB" id="685197at2759"/>
<keyword evidence="4 8" id="KW-1003">Cell membrane</keyword>
<comment type="similarity">
    <text evidence="2 8">Belongs to the Casparian strip membrane proteins (CASP) family.</text>
</comment>
<comment type="subcellular location">
    <subcellularLocation>
        <location evidence="1 8">Cell membrane</location>
        <topology evidence="1 8">Multi-pass membrane protein</topology>
    </subcellularLocation>
</comment>
<gene>
    <name evidence="11" type="ORF">KP509_28G069700</name>
</gene>
<evidence type="ECO:0000313" key="12">
    <source>
        <dbReference type="Proteomes" id="UP000825935"/>
    </source>
</evidence>
<dbReference type="Proteomes" id="UP000825935">
    <property type="component" value="Chromosome 28"/>
</dbReference>
<dbReference type="InterPro" id="IPR006702">
    <property type="entry name" value="CASP_dom"/>
</dbReference>
<feature type="compositionally biased region" description="Basic and acidic residues" evidence="9">
    <location>
        <begin position="1"/>
        <end position="12"/>
    </location>
</feature>
<dbReference type="Pfam" id="PF04535">
    <property type="entry name" value="CASP_dom"/>
    <property type="match status" value="1"/>
</dbReference>
<evidence type="ECO:0000256" key="2">
    <source>
        <dbReference type="ARBA" id="ARBA00007651"/>
    </source>
</evidence>
<evidence type="ECO:0000256" key="9">
    <source>
        <dbReference type="SAM" id="MobiDB-lite"/>
    </source>
</evidence>
<dbReference type="GO" id="GO:0005886">
    <property type="term" value="C:plasma membrane"/>
    <property type="evidence" value="ECO:0007669"/>
    <property type="project" value="UniProtKB-SubCell"/>
</dbReference>
<feature type="transmembrane region" description="Helical" evidence="8">
    <location>
        <begin position="259"/>
        <end position="286"/>
    </location>
</feature>
<feature type="transmembrane region" description="Helical" evidence="8">
    <location>
        <begin position="177"/>
        <end position="202"/>
    </location>
</feature>
<name>A0A8T2RFM5_CERRI</name>
<comment type="subunit">
    <text evidence="3 8">Homodimer and heterodimers.</text>
</comment>
<comment type="caution">
    <text evidence="11">The sequence shown here is derived from an EMBL/GenBank/DDBJ whole genome shotgun (WGS) entry which is preliminary data.</text>
</comment>
<reference evidence="11" key="1">
    <citation type="submission" date="2021-08" db="EMBL/GenBank/DDBJ databases">
        <title>WGS assembly of Ceratopteris richardii.</title>
        <authorList>
            <person name="Marchant D.B."/>
            <person name="Chen G."/>
            <person name="Jenkins J."/>
            <person name="Shu S."/>
            <person name="Leebens-Mack J."/>
            <person name="Grimwood J."/>
            <person name="Schmutz J."/>
            <person name="Soltis P."/>
            <person name="Soltis D."/>
            <person name="Chen Z.-H."/>
        </authorList>
    </citation>
    <scope>NUCLEOTIDE SEQUENCE</scope>
    <source>
        <strain evidence="11">Whitten #5841</strain>
        <tissue evidence="11">Leaf</tissue>
    </source>
</reference>
<dbReference type="PANTHER" id="PTHR33573">
    <property type="entry name" value="CASP-LIKE PROTEIN 4A4"/>
    <property type="match status" value="1"/>
</dbReference>
<dbReference type="EMBL" id="CM035433">
    <property type="protein sequence ID" value="KAH7294398.1"/>
    <property type="molecule type" value="Genomic_DNA"/>
</dbReference>
<feature type="region of interest" description="Disordered" evidence="9">
    <location>
        <begin position="1"/>
        <end position="50"/>
    </location>
</feature>
<evidence type="ECO:0000259" key="10">
    <source>
        <dbReference type="Pfam" id="PF04535"/>
    </source>
</evidence>
<evidence type="ECO:0000256" key="8">
    <source>
        <dbReference type="RuleBase" id="RU361233"/>
    </source>
</evidence>
<evidence type="ECO:0000256" key="7">
    <source>
        <dbReference type="ARBA" id="ARBA00023136"/>
    </source>
</evidence>